<dbReference type="SUPFAM" id="SSF50630">
    <property type="entry name" value="Acid proteases"/>
    <property type="match status" value="1"/>
</dbReference>
<dbReference type="Gene3D" id="2.40.70.10">
    <property type="entry name" value="Acid Proteases"/>
    <property type="match status" value="1"/>
</dbReference>
<dbReference type="PROSITE" id="PS51767">
    <property type="entry name" value="PEPTIDASE_A1"/>
    <property type="match status" value="1"/>
</dbReference>
<evidence type="ECO:0000256" key="1">
    <source>
        <dbReference type="ARBA" id="ARBA00007447"/>
    </source>
</evidence>
<proteinExistence type="inferred from homology"/>
<comment type="similarity">
    <text evidence="1">Belongs to the peptidase A1 family.</text>
</comment>
<dbReference type="EMBL" id="ADBV01006922">
    <property type="protein sequence ID" value="EJW78145.1"/>
    <property type="molecule type" value="Genomic_DNA"/>
</dbReference>
<feature type="domain" description="Peptidase A1" evidence="2">
    <location>
        <begin position="67"/>
        <end position="105"/>
    </location>
</feature>
<feature type="non-terminal residue" evidence="3">
    <location>
        <position position="1"/>
    </location>
</feature>
<dbReference type="AlphaFoldDB" id="J9AUJ4"/>
<organism evidence="3 4">
    <name type="scientific">Wuchereria bancrofti</name>
    <dbReference type="NCBI Taxonomy" id="6293"/>
    <lineage>
        <taxon>Eukaryota</taxon>
        <taxon>Metazoa</taxon>
        <taxon>Ecdysozoa</taxon>
        <taxon>Nematoda</taxon>
        <taxon>Chromadorea</taxon>
        <taxon>Rhabditida</taxon>
        <taxon>Spirurina</taxon>
        <taxon>Spiruromorpha</taxon>
        <taxon>Filarioidea</taxon>
        <taxon>Onchocercidae</taxon>
        <taxon>Wuchereria</taxon>
    </lineage>
</organism>
<dbReference type="GO" id="GO:0004190">
    <property type="term" value="F:aspartic-type endopeptidase activity"/>
    <property type="evidence" value="ECO:0007669"/>
    <property type="project" value="InterPro"/>
</dbReference>
<dbReference type="MEROPS" id="A01.068"/>
<evidence type="ECO:0000259" key="2">
    <source>
        <dbReference type="PROSITE" id="PS51767"/>
    </source>
</evidence>
<dbReference type="InterPro" id="IPR021109">
    <property type="entry name" value="Peptidase_aspartic_dom_sf"/>
</dbReference>
<evidence type="ECO:0000313" key="4">
    <source>
        <dbReference type="Proteomes" id="UP000004810"/>
    </source>
</evidence>
<accession>J9AUJ4</accession>
<dbReference type="PANTHER" id="PTHR47966">
    <property type="entry name" value="BETA-SITE APP-CLEAVING ENZYME, ISOFORM A-RELATED"/>
    <property type="match status" value="1"/>
</dbReference>
<dbReference type="Pfam" id="PF00026">
    <property type="entry name" value="Asp"/>
    <property type="match status" value="1"/>
</dbReference>
<dbReference type="InterPro" id="IPR033121">
    <property type="entry name" value="PEPTIDASE_A1"/>
</dbReference>
<protein>
    <recommendedName>
        <fullName evidence="2">Peptidase A1 domain-containing protein</fullName>
    </recommendedName>
</protein>
<dbReference type="GO" id="GO:0006508">
    <property type="term" value="P:proteolysis"/>
    <property type="evidence" value="ECO:0007669"/>
    <property type="project" value="InterPro"/>
</dbReference>
<name>J9AUJ4_WUCBA</name>
<reference evidence="4" key="1">
    <citation type="submission" date="2012-08" db="EMBL/GenBank/DDBJ databases">
        <title>The Genome Sequence of Wuchereria bancrofti.</title>
        <authorList>
            <person name="Nutman T.B."/>
            <person name="Fink D.L."/>
            <person name="Russ C."/>
            <person name="Young S."/>
            <person name="Zeng Q."/>
            <person name="Koehrsen M."/>
            <person name="Alvarado L."/>
            <person name="Berlin A."/>
            <person name="Chapman S.B."/>
            <person name="Chen Z."/>
            <person name="Freedman E."/>
            <person name="Gellesch M."/>
            <person name="Goldberg J."/>
            <person name="Griggs A."/>
            <person name="Gujja S."/>
            <person name="Heilman E.R."/>
            <person name="Heiman D."/>
            <person name="Hepburn T."/>
            <person name="Howarth C."/>
            <person name="Jen D."/>
            <person name="Larson L."/>
            <person name="Lewis B."/>
            <person name="Mehta T."/>
            <person name="Park D."/>
            <person name="Pearson M."/>
            <person name="Roberts A."/>
            <person name="Saif S."/>
            <person name="Shea T."/>
            <person name="Shenoy N."/>
            <person name="Sisk P."/>
            <person name="Stolte C."/>
            <person name="Sykes S."/>
            <person name="Walk T."/>
            <person name="White J."/>
            <person name="Yandava C."/>
            <person name="Haas B."/>
            <person name="Henn M.R."/>
            <person name="Nusbaum C."/>
            <person name="Birren B."/>
        </authorList>
    </citation>
    <scope>NUCLEOTIDE SEQUENCE [LARGE SCALE GENOMIC DNA]</scope>
    <source>
        <strain evidence="4">NA</strain>
    </source>
</reference>
<evidence type="ECO:0000313" key="3">
    <source>
        <dbReference type="EMBL" id="EJW78145.1"/>
    </source>
</evidence>
<feature type="non-terminal residue" evidence="3">
    <location>
        <position position="105"/>
    </location>
</feature>
<sequence length="105" mass="12141">IPLRKQDSLRKHLIETDSWEAYSKLINFQIQRKKIQQKMGLNFHFISEPNVISETDEVLKNYMDAQYYGEISIGTPPQNFSVVFDTGSSNLWVPSVKCPFLDIAC</sequence>
<dbReference type="Proteomes" id="UP000004810">
    <property type="component" value="Unassembled WGS sequence"/>
</dbReference>
<dbReference type="InterPro" id="IPR001969">
    <property type="entry name" value="Aspartic_peptidase_AS"/>
</dbReference>
<comment type="caution">
    <text evidence="3">The sequence shown here is derived from an EMBL/GenBank/DDBJ whole genome shotgun (WGS) entry which is preliminary data.</text>
</comment>
<gene>
    <name evidence="3" type="ORF">WUBG_10942</name>
</gene>
<dbReference type="PROSITE" id="PS00141">
    <property type="entry name" value="ASP_PROTEASE"/>
    <property type="match status" value="1"/>
</dbReference>
<dbReference type="InterPro" id="IPR001461">
    <property type="entry name" value="Aspartic_peptidase_A1"/>
</dbReference>
<dbReference type="PANTHER" id="PTHR47966:SF51">
    <property type="entry name" value="BETA-SITE APP-CLEAVING ENZYME, ISOFORM A-RELATED"/>
    <property type="match status" value="1"/>
</dbReference>